<dbReference type="STRING" id="1134435.AC731_012160"/>
<sequence>MNANRTPTHERIRLTGTPLGRMVRITDFGDEIDPLQREQLHAYGLSAAQAVKVLQQTPMTVLLCEHVELAIEHAVAHEIWAEPT</sequence>
<dbReference type="SUPFAM" id="SSF50037">
    <property type="entry name" value="C-terminal domain of transcriptional repressors"/>
    <property type="match status" value="1"/>
</dbReference>
<dbReference type="RefSeq" id="WP_048706401.1">
    <property type="nucleotide sequence ID" value="NZ_CP014646.1"/>
</dbReference>
<keyword evidence="2" id="KW-1185">Reference proteome</keyword>
<organism evidence="1 2">
    <name type="scientific">Thauera humireducens</name>
    <dbReference type="NCBI Taxonomy" id="1134435"/>
    <lineage>
        <taxon>Bacteria</taxon>
        <taxon>Pseudomonadati</taxon>
        <taxon>Pseudomonadota</taxon>
        <taxon>Betaproteobacteria</taxon>
        <taxon>Rhodocyclales</taxon>
        <taxon>Zoogloeaceae</taxon>
        <taxon>Thauera</taxon>
    </lineage>
</organism>
<protein>
    <submittedName>
        <fullName evidence="1">FeoA-like protein</fullName>
    </submittedName>
</protein>
<reference evidence="2" key="1">
    <citation type="submission" date="2016-03" db="EMBL/GenBank/DDBJ databases">
        <authorList>
            <person name="Ma C."/>
            <person name="Zhou S."/>
            <person name="Yang G."/>
        </authorList>
    </citation>
    <scope>NUCLEOTIDE SEQUENCE [LARGE SCALE GENOMIC DNA]</scope>
    <source>
        <strain evidence="2">SgZ-1</strain>
    </source>
</reference>
<dbReference type="AlphaFoldDB" id="A0A127K6M4"/>
<dbReference type="Proteomes" id="UP000036902">
    <property type="component" value="Chromosome"/>
</dbReference>
<proteinExistence type="predicted"/>
<name>A0A127K6M4_9RHOO</name>
<evidence type="ECO:0000313" key="1">
    <source>
        <dbReference type="EMBL" id="AMO37628.1"/>
    </source>
</evidence>
<evidence type="ECO:0000313" key="2">
    <source>
        <dbReference type="Proteomes" id="UP000036902"/>
    </source>
</evidence>
<dbReference type="KEGG" id="thu:AC731_012160"/>
<accession>A0A127K6M4</accession>
<gene>
    <name evidence="1" type="ORF">AC731_012160</name>
</gene>
<dbReference type="InterPro" id="IPR008988">
    <property type="entry name" value="Transcriptional_repressor_C"/>
</dbReference>
<dbReference type="EMBL" id="CP014646">
    <property type="protein sequence ID" value="AMO37628.1"/>
    <property type="molecule type" value="Genomic_DNA"/>
</dbReference>